<evidence type="ECO:0000313" key="2">
    <source>
        <dbReference type="EMBL" id="MEY8538712.1"/>
    </source>
</evidence>
<dbReference type="Gene3D" id="2.130.10.10">
    <property type="entry name" value="YVTN repeat-like/Quinoprotein amine dehydrogenase"/>
    <property type="match status" value="1"/>
</dbReference>
<keyword evidence="3" id="KW-1185">Reference proteome</keyword>
<name>A0ABV4DAC2_9LACT</name>
<dbReference type="RefSeq" id="WP_202231124.1">
    <property type="nucleotide sequence ID" value="NZ_BAAFQO010000012.1"/>
</dbReference>
<dbReference type="InterPro" id="IPR050282">
    <property type="entry name" value="Cycloisomerase_2"/>
</dbReference>
<dbReference type="EMBL" id="JBCLSQ010000027">
    <property type="protein sequence ID" value="MEY8538712.1"/>
    <property type="molecule type" value="Genomic_DNA"/>
</dbReference>
<dbReference type="InterPro" id="IPR019405">
    <property type="entry name" value="Lactonase_7-beta_prop"/>
</dbReference>
<sequence length="346" mass="37981">MREKILVGGYTKRESKGIYSFDLDVVKEELSNLKEVAHVQNATYIALDRKKQHLYSCAADENGGGIAALTYKRGKAELLNYVTSVGAPLCYVSVDDKRGLVYGANYHLGEIRVYKIQKNGSLLLTDTVKHEGEGSNGHPGQERPHVHYADLTPDGRLVTCDLGTDEITVYDVVGEDGKLSIATLYRMPTGTGVRHLTFHPNGKVAYAIGEFSSTVTVLSYNEEKGRFAALETLSTLPADFEGVKSAAALRLSSDGKFLYASNRGHDSIAVFSVSPLGTKITLEDIVKTEGKTPRDFNFNSTEDFIIVAHQDSDNLSLFRRNRTTGLLTLKQKDFYSPEGTCVLPTL</sequence>
<organism evidence="2 3">
    <name type="scientific">Lactococcus muris</name>
    <dbReference type="NCBI Taxonomy" id="2941330"/>
    <lineage>
        <taxon>Bacteria</taxon>
        <taxon>Bacillati</taxon>
        <taxon>Bacillota</taxon>
        <taxon>Bacilli</taxon>
        <taxon>Lactobacillales</taxon>
        <taxon>Streptococcaceae</taxon>
        <taxon>Lactococcus</taxon>
    </lineage>
</organism>
<dbReference type="SUPFAM" id="SSF51004">
    <property type="entry name" value="C-terminal (heme d1) domain of cytochrome cd1-nitrite reductase"/>
    <property type="match status" value="1"/>
</dbReference>
<evidence type="ECO:0000313" key="3">
    <source>
        <dbReference type="Proteomes" id="UP001565242"/>
    </source>
</evidence>
<dbReference type="InterPro" id="IPR011048">
    <property type="entry name" value="Haem_d1_sf"/>
</dbReference>
<dbReference type="Proteomes" id="UP001565242">
    <property type="component" value="Unassembled WGS sequence"/>
</dbReference>
<comment type="similarity">
    <text evidence="1">Belongs to the cycloisomerase 2 family.</text>
</comment>
<accession>A0ABV4DAC2</accession>
<dbReference type="PANTHER" id="PTHR30344:SF1">
    <property type="entry name" value="6-PHOSPHOGLUCONOLACTONASE"/>
    <property type="match status" value="1"/>
</dbReference>
<dbReference type="Pfam" id="PF10282">
    <property type="entry name" value="Lactonase"/>
    <property type="match status" value="1"/>
</dbReference>
<evidence type="ECO:0000256" key="1">
    <source>
        <dbReference type="ARBA" id="ARBA00005564"/>
    </source>
</evidence>
<dbReference type="InterPro" id="IPR015943">
    <property type="entry name" value="WD40/YVTN_repeat-like_dom_sf"/>
</dbReference>
<gene>
    <name evidence="2" type="ORF">AALM99_09685</name>
</gene>
<protein>
    <submittedName>
        <fullName evidence="2">Lactonase family protein</fullName>
    </submittedName>
</protein>
<comment type="caution">
    <text evidence="2">The sequence shown here is derived from an EMBL/GenBank/DDBJ whole genome shotgun (WGS) entry which is preliminary data.</text>
</comment>
<reference evidence="2 3" key="1">
    <citation type="submission" date="2024-03" db="EMBL/GenBank/DDBJ databases">
        <title>Mouse gut bacterial collection (mGBC) of GemPharmatech.</title>
        <authorList>
            <person name="He Y."/>
            <person name="Dong L."/>
            <person name="Wu D."/>
            <person name="Gao X."/>
            <person name="Lin Z."/>
        </authorList>
    </citation>
    <scope>NUCLEOTIDE SEQUENCE [LARGE SCALE GENOMIC DNA]</scope>
    <source>
        <strain evidence="2 3">20-218</strain>
    </source>
</reference>
<proteinExistence type="inferred from homology"/>
<dbReference type="PANTHER" id="PTHR30344">
    <property type="entry name" value="6-PHOSPHOGLUCONOLACTONASE-RELATED"/>
    <property type="match status" value="1"/>
</dbReference>